<evidence type="ECO:0000259" key="1">
    <source>
        <dbReference type="Pfam" id="PF05685"/>
    </source>
</evidence>
<dbReference type="Gene3D" id="3.90.1570.10">
    <property type="entry name" value="tt1808, chain A"/>
    <property type="match status" value="1"/>
</dbReference>
<dbReference type="CDD" id="cd06260">
    <property type="entry name" value="DUF820-like"/>
    <property type="match status" value="1"/>
</dbReference>
<keyword evidence="2" id="KW-0540">Nuclease</keyword>
<dbReference type="Pfam" id="PF05685">
    <property type="entry name" value="Uma2"/>
    <property type="match status" value="1"/>
</dbReference>
<dbReference type="InterPro" id="IPR011335">
    <property type="entry name" value="Restrct_endonuc-II-like"/>
</dbReference>
<comment type="caution">
    <text evidence="2">The sequence shown here is derived from an EMBL/GenBank/DDBJ whole genome shotgun (WGS) entry which is preliminary data.</text>
</comment>
<keyword evidence="3" id="KW-1185">Reference proteome</keyword>
<evidence type="ECO:0000313" key="2">
    <source>
        <dbReference type="EMBL" id="MBD2319694.1"/>
    </source>
</evidence>
<proteinExistence type="predicted"/>
<keyword evidence="2" id="KW-0255">Endonuclease</keyword>
<organism evidence="2 3">
    <name type="scientific">Phormidium tenue FACHB-1050</name>
    <dbReference type="NCBI Taxonomy" id="2692857"/>
    <lineage>
        <taxon>Bacteria</taxon>
        <taxon>Bacillati</taxon>
        <taxon>Cyanobacteriota</taxon>
        <taxon>Cyanophyceae</taxon>
        <taxon>Oscillatoriophycideae</taxon>
        <taxon>Oscillatoriales</taxon>
        <taxon>Oscillatoriaceae</taxon>
        <taxon>Phormidium</taxon>
    </lineage>
</organism>
<dbReference type="Proteomes" id="UP000618445">
    <property type="component" value="Unassembled WGS sequence"/>
</dbReference>
<evidence type="ECO:0000313" key="3">
    <source>
        <dbReference type="Proteomes" id="UP000618445"/>
    </source>
</evidence>
<gene>
    <name evidence="2" type="ORF">H6G05_23005</name>
</gene>
<dbReference type="RefSeq" id="WP_190581948.1">
    <property type="nucleotide sequence ID" value="NZ_CAWPQU010000058.1"/>
</dbReference>
<dbReference type="InterPro" id="IPR012296">
    <property type="entry name" value="Nuclease_put_TT1808"/>
</dbReference>
<keyword evidence="2" id="KW-0378">Hydrolase</keyword>
<dbReference type="EMBL" id="JACJQY010000061">
    <property type="protein sequence ID" value="MBD2319694.1"/>
    <property type="molecule type" value="Genomic_DNA"/>
</dbReference>
<protein>
    <submittedName>
        <fullName evidence="2">Uma2 family endonuclease</fullName>
    </submittedName>
</protein>
<reference evidence="2 3" key="1">
    <citation type="journal article" date="2020" name="ISME J.">
        <title>Comparative genomics reveals insights into cyanobacterial evolution and habitat adaptation.</title>
        <authorList>
            <person name="Chen M.Y."/>
            <person name="Teng W.K."/>
            <person name="Zhao L."/>
            <person name="Hu C.X."/>
            <person name="Zhou Y.K."/>
            <person name="Han B.P."/>
            <person name="Song L.R."/>
            <person name="Shu W.S."/>
        </authorList>
    </citation>
    <scope>NUCLEOTIDE SEQUENCE [LARGE SCALE GENOMIC DNA]</scope>
    <source>
        <strain evidence="2 3">FACHB-1050</strain>
    </source>
</reference>
<dbReference type="InterPro" id="IPR008538">
    <property type="entry name" value="Uma2"/>
</dbReference>
<dbReference type="GO" id="GO:0004519">
    <property type="term" value="F:endonuclease activity"/>
    <property type="evidence" value="ECO:0007669"/>
    <property type="project" value="UniProtKB-KW"/>
</dbReference>
<accession>A0ABR8CJD1</accession>
<dbReference type="PANTHER" id="PTHR35400">
    <property type="entry name" value="SLR1083 PROTEIN"/>
    <property type="match status" value="1"/>
</dbReference>
<feature type="domain" description="Putative restriction endonuclease" evidence="1">
    <location>
        <begin position="33"/>
        <end position="194"/>
    </location>
</feature>
<sequence>MSEIAPPPITQKTKPEDSISLSLITDQWISATWDEFVQILENPLYEESRCYYDKNQIKQMRIETMPVGSEHADDNTLIIFAISLYCTLKNIPARGLTNCSYVKTGVQGCQPDISYYIGEISALAPRSSSIVSLDESPVPNLVIEISSSTINDDLGKKRLLYEQLGTSEYWVVDVQEVKIIALEMLENGGSRQITTSKLLGGLAIADLEAALKLSREKSQSEVGAWILQKYSHNS</sequence>
<dbReference type="PANTHER" id="PTHR35400:SF1">
    <property type="entry name" value="SLR1083 PROTEIN"/>
    <property type="match status" value="1"/>
</dbReference>
<dbReference type="SUPFAM" id="SSF52980">
    <property type="entry name" value="Restriction endonuclease-like"/>
    <property type="match status" value="1"/>
</dbReference>
<name>A0ABR8CJD1_9CYAN</name>